<organism evidence="2 3">
    <name type="scientific">Paraphaeosphaeria sporulosa</name>
    <dbReference type="NCBI Taxonomy" id="1460663"/>
    <lineage>
        <taxon>Eukaryota</taxon>
        <taxon>Fungi</taxon>
        <taxon>Dikarya</taxon>
        <taxon>Ascomycota</taxon>
        <taxon>Pezizomycotina</taxon>
        <taxon>Dothideomycetes</taxon>
        <taxon>Pleosporomycetidae</taxon>
        <taxon>Pleosporales</taxon>
        <taxon>Massarineae</taxon>
        <taxon>Didymosphaeriaceae</taxon>
        <taxon>Paraphaeosphaeria</taxon>
    </lineage>
</organism>
<dbReference type="RefSeq" id="XP_018038037.1">
    <property type="nucleotide sequence ID" value="XM_018187116.1"/>
</dbReference>
<feature type="compositionally biased region" description="Basic residues" evidence="1">
    <location>
        <begin position="326"/>
        <end position="336"/>
    </location>
</feature>
<keyword evidence="3" id="KW-1185">Reference proteome</keyword>
<dbReference type="Proteomes" id="UP000077069">
    <property type="component" value="Unassembled WGS sequence"/>
</dbReference>
<evidence type="ECO:0000313" key="2">
    <source>
        <dbReference type="EMBL" id="OAG07672.1"/>
    </source>
</evidence>
<evidence type="ECO:0000256" key="1">
    <source>
        <dbReference type="SAM" id="MobiDB-lite"/>
    </source>
</evidence>
<dbReference type="EMBL" id="KV441551">
    <property type="protein sequence ID" value="OAG07672.1"/>
    <property type="molecule type" value="Genomic_DNA"/>
</dbReference>
<proteinExistence type="predicted"/>
<gene>
    <name evidence="2" type="ORF">CC84DRAFT_704836</name>
</gene>
<sequence>MQHTYCNFIFFELLRQINSHIADQPTSLCNMASQSYEFHTDRNNGFDNDYSNSDEFDHRSSGIAASANIYSEPHVFLDLRHYYSSSRQDKVAQTACIRFGHEEKSYSRSSDYISRPAASSSSRTRSDCIFRVPSGDRYDSSYLRNSHNNRSTSRSHEVSSYPPGHDCIYPPSASPSSRSRSDYISPPAKGERHQTSYSTQTYNTYGATGSHEAERASFRDKSDYQMIKEGGRDNKERFLGCHGIGFDELDAFDESRDILDGYRRLDAQAAVQYASDQEHGSDCTHDYGRHRETDAVISDEDRNTFIRHSGNHKYVINEQDGSPGYRGHRRAQRRCHNSPGNTYDDDQDYSGGSDDHKNACYYEGSINAYCDDQRYPRKSADENGSSYCERSNTGSNVERDAFQGPYEKTDSSDCDSTDAIDYYSESGVEDGEMGGDDFIDDQSSDEYDDDE</sequence>
<feature type="region of interest" description="Disordered" evidence="1">
    <location>
        <begin position="139"/>
        <end position="216"/>
    </location>
</feature>
<name>A0A177CL47_9PLEO</name>
<dbReference type="AlphaFoldDB" id="A0A177CL47"/>
<feature type="compositionally biased region" description="Acidic residues" evidence="1">
    <location>
        <begin position="427"/>
        <end position="451"/>
    </location>
</feature>
<dbReference type="GeneID" id="28770602"/>
<feature type="region of interest" description="Disordered" evidence="1">
    <location>
        <begin position="375"/>
        <end position="451"/>
    </location>
</feature>
<reference evidence="2 3" key="1">
    <citation type="submission" date="2016-05" db="EMBL/GenBank/DDBJ databases">
        <title>Comparative analysis of secretome profiles of manganese(II)-oxidizing ascomycete fungi.</title>
        <authorList>
            <consortium name="DOE Joint Genome Institute"/>
            <person name="Zeiner C.A."/>
            <person name="Purvine S.O."/>
            <person name="Zink E.M."/>
            <person name="Wu S."/>
            <person name="Pasa-Tolic L."/>
            <person name="Chaput D.L."/>
            <person name="Haridas S."/>
            <person name="Grigoriev I.V."/>
            <person name="Santelli C.M."/>
            <person name="Hansel C.M."/>
        </authorList>
    </citation>
    <scope>NUCLEOTIDE SEQUENCE [LARGE SCALE GENOMIC DNA]</scope>
    <source>
        <strain evidence="2 3">AP3s5-JAC2a</strain>
    </source>
</reference>
<feature type="compositionally biased region" description="Polar residues" evidence="1">
    <location>
        <begin position="382"/>
        <end position="396"/>
    </location>
</feature>
<feature type="compositionally biased region" description="Basic and acidic residues" evidence="1">
    <location>
        <begin position="397"/>
        <end position="411"/>
    </location>
</feature>
<feature type="compositionally biased region" description="Low complexity" evidence="1">
    <location>
        <begin position="195"/>
        <end position="205"/>
    </location>
</feature>
<feature type="region of interest" description="Disordered" evidence="1">
    <location>
        <begin position="315"/>
        <end position="351"/>
    </location>
</feature>
<dbReference type="OrthoDB" id="4232400at2759"/>
<accession>A0A177CL47</accession>
<feature type="compositionally biased region" description="Low complexity" evidence="1">
    <location>
        <begin position="168"/>
        <end position="187"/>
    </location>
</feature>
<evidence type="ECO:0000313" key="3">
    <source>
        <dbReference type="Proteomes" id="UP000077069"/>
    </source>
</evidence>
<dbReference type="InParanoid" id="A0A177CL47"/>
<protein>
    <submittedName>
        <fullName evidence="2">Uncharacterized protein</fullName>
    </submittedName>
</protein>